<sequence>MQPETDSNLVDRFNEWYLQIGQIYNKINHLTVTHDLTYDQFLILREVKLNPNIEVAKLSESFDLSGPAISRKINVLFRKHLIVKNRSDEMDQRKVFISLNEQGLRRVDQLEVDFYLFFKHFKDDGNADLSQLFAQTSHLFDTMDKWEPNSDIID</sequence>
<keyword evidence="1" id="KW-0805">Transcription regulation</keyword>
<evidence type="ECO:0000256" key="2">
    <source>
        <dbReference type="ARBA" id="ARBA00023125"/>
    </source>
</evidence>
<dbReference type="SUPFAM" id="SSF46785">
    <property type="entry name" value="Winged helix' DNA-binding domain"/>
    <property type="match status" value="1"/>
</dbReference>
<dbReference type="AlphaFoldDB" id="A0A1X7QKI9"/>
<dbReference type="InterPro" id="IPR055166">
    <property type="entry name" value="Transc_reg_Sar_Rot_HTH"/>
</dbReference>
<dbReference type="Proteomes" id="UP000257607">
    <property type="component" value="Chromosome"/>
</dbReference>
<organism evidence="4 5">
    <name type="scientific">Latilactobacillus curvatus</name>
    <name type="common">Lactobacillus curvatus</name>
    <dbReference type="NCBI Taxonomy" id="28038"/>
    <lineage>
        <taxon>Bacteria</taxon>
        <taxon>Bacillati</taxon>
        <taxon>Bacillota</taxon>
        <taxon>Bacilli</taxon>
        <taxon>Lactobacillales</taxon>
        <taxon>Lactobacillaceae</taxon>
        <taxon>Latilactobacillus</taxon>
    </lineage>
</organism>
<dbReference type="PROSITE" id="PS50995">
    <property type="entry name" value="HTH_MARR_2"/>
    <property type="match status" value="1"/>
</dbReference>
<keyword evidence="3" id="KW-0804">Transcription</keyword>
<evidence type="ECO:0000313" key="5">
    <source>
        <dbReference type="Proteomes" id="UP000257607"/>
    </source>
</evidence>
<evidence type="ECO:0000313" key="4">
    <source>
        <dbReference type="EMBL" id="AXN36692.1"/>
    </source>
</evidence>
<evidence type="ECO:0000256" key="3">
    <source>
        <dbReference type="ARBA" id="ARBA00023163"/>
    </source>
</evidence>
<reference evidence="4 5" key="1">
    <citation type="submission" date="2018-07" db="EMBL/GenBank/DDBJ databases">
        <title>Lactobacillus curvatus genome sequence.</title>
        <authorList>
            <person name="Prechtl R."/>
        </authorList>
    </citation>
    <scope>NUCLEOTIDE SEQUENCE [LARGE SCALE GENOMIC DNA]</scope>
    <source>
        <strain evidence="4 5">TMW 1.1928</strain>
    </source>
</reference>
<name>A0A1X7QKI9_LATCU</name>
<dbReference type="GO" id="GO:0003677">
    <property type="term" value="F:DNA binding"/>
    <property type="evidence" value="ECO:0007669"/>
    <property type="project" value="UniProtKB-KW"/>
</dbReference>
<dbReference type="RefSeq" id="WP_076786364.1">
    <property type="nucleotide sequence ID" value="NZ_CBCPIN010000026.1"/>
</dbReference>
<dbReference type="InterPro" id="IPR036388">
    <property type="entry name" value="WH-like_DNA-bd_sf"/>
</dbReference>
<gene>
    <name evidence="4" type="ORF">DT351_10320</name>
</gene>
<dbReference type="SMART" id="SM00347">
    <property type="entry name" value="HTH_MARR"/>
    <property type="match status" value="1"/>
</dbReference>
<accession>A0A1X7QKI9</accession>
<proteinExistence type="predicted"/>
<dbReference type="GO" id="GO:0003700">
    <property type="term" value="F:DNA-binding transcription factor activity"/>
    <property type="evidence" value="ECO:0007669"/>
    <property type="project" value="InterPro"/>
</dbReference>
<dbReference type="Pfam" id="PF22381">
    <property type="entry name" value="Staph_reg_Sar_Rot"/>
    <property type="match status" value="1"/>
</dbReference>
<protein>
    <submittedName>
        <fullName evidence="4">MarR family transcriptional regulator</fullName>
    </submittedName>
</protein>
<dbReference type="InterPro" id="IPR000835">
    <property type="entry name" value="HTH_MarR-typ"/>
</dbReference>
<keyword evidence="2" id="KW-0238">DNA-binding</keyword>
<evidence type="ECO:0000256" key="1">
    <source>
        <dbReference type="ARBA" id="ARBA00023015"/>
    </source>
</evidence>
<dbReference type="InterPro" id="IPR036390">
    <property type="entry name" value="WH_DNA-bd_sf"/>
</dbReference>
<dbReference type="EMBL" id="CP031003">
    <property type="protein sequence ID" value="AXN36692.1"/>
    <property type="molecule type" value="Genomic_DNA"/>
</dbReference>
<dbReference type="Gene3D" id="1.10.10.10">
    <property type="entry name" value="Winged helix-like DNA-binding domain superfamily/Winged helix DNA-binding domain"/>
    <property type="match status" value="1"/>
</dbReference>